<dbReference type="InterPro" id="IPR025970">
    <property type="entry name" value="SusE"/>
</dbReference>
<feature type="chain" id="PRO_5032733399" description="SusE outer membrane protein domain-containing protein" evidence="1">
    <location>
        <begin position="26"/>
        <end position="577"/>
    </location>
</feature>
<reference evidence="6 7" key="1">
    <citation type="submission" date="2020-08" db="EMBL/GenBank/DDBJ databases">
        <title>Genomic Encyclopedia of Type Strains, Phase IV (KMG-IV): sequencing the most valuable type-strain genomes for metagenomic binning, comparative biology and taxonomic classification.</title>
        <authorList>
            <person name="Goeker M."/>
        </authorList>
    </citation>
    <scope>NUCLEOTIDE SEQUENCE [LARGE SCALE GENOMIC DNA]</scope>
    <source>
        <strain evidence="6 7">DSM 104969</strain>
    </source>
</reference>
<evidence type="ECO:0000313" key="6">
    <source>
        <dbReference type="EMBL" id="MBB4038045.1"/>
    </source>
</evidence>
<evidence type="ECO:0000259" key="4">
    <source>
        <dbReference type="Pfam" id="PF17141"/>
    </source>
</evidence>
<feature type="domain" description="DUF8037" evidence="5">
    <location>
        <begin position="380"/>
        <end position="480"/>
    </location>
</feature>
<protein>
    <recommendedName>
        <fullName evidence="8">SusE outer membrane protein domain-containing protein</fullName>
    </recommendedName>
</protein>
<dbReference type="RefSeq" id="WP_183308884.1">
    <property type="nucleotide sequence ID" value="NZ_JACIEP010000021.1"/>
</dbReference>
<feature type="domain" description="DUF5114" evidence="4">
    <location>
        <begin position="268"/>
        <end position="365"/>
    </location>
</feature>
<evidence type="ECO:0008006" key="8">
    <source>
        <dbReference type="Google" id="ProtNLM"/>
    </source>
</evidence>
<dbReference type="Pfam" id="PF14292">
    <property type="entry name" value="SusE"/>
    <property type="match status" value="1"/>
</dbReference>
<comment type="caution">
    <text evidence="6">The sequence shown here is derived from an EMBL/GenBank/DDBJ whole genome shotgun (WGS) entry which is preliminary data.</text>
</comment>
<evidence type="ECO:0000259" key="5">
    <source>
        <dbReference type="Pfam" id="PF26123"/>
    </source>
</evidence>
<dbReference type="PROSITE" id="PS51257">
    <property type="entry name" value="PROKAR_LIPOPROTEIN"/>
    <property type="match status" value="1"/>
</dbReference>
<feature type="domain" description="SusE outer membrane protein" evidence="2">
    <location>
        <begin position="42"/>
        <end position="140"/>
    </location>
</feature>
<name>A0A840CZA4_9BACT</name>
<feature type="signal peptide" evidence="1">
    <location>
        <begin position="1"/>
        <end position="25"/>
    </location>
</feature>
<evidence type="ECO:0000259" key="3">
    <source>
        <dbReference type="Pfam" id="PF17138"/>
    </source>
</evidence>
<dbReference type="EMBL" id="JACIEP010000021">
    <property type="protein sequence ID" value="MBB4038045.1"/>
    <property type="molecule type" value="Genomic_DNA"/>
</dbReference>
<proteinExistence type="predicted"/>
<dbReference type="InterPro" id="IPR058350">
    <property type="entry name" value="DUF8037"/>
</dbReference>
<dbReference type="AlphaFoldDB" id="A0A840CZA4"/>
<gene>
    <name evidence="6" type="ORF">GGR21_003972</name>
</gene>
<dbReference type="InterPro" id="IPR033407">
    <property type="entry name" value="DUF5114"/>
</dbReference>
<feature type="domain" description="DUF5111" evidence="3">
    <location>
        <begin position="165"/>
        <end position="262"/>
    </location>
</feature>
<dbReference type="Pfam" id="PF17141">
    <property type="entry name" value="DUF5114"/>
    <property type="match status" value="1"/>
</dbReference>
<keyword evidence="1" id="KW-0732">Signal</keyword>
<evidence type="ECO:0000256" key="1">
    <source>
        <dbReference type="SAM" id="SignalP"/>
    </source>
</evidence>
<accession>A0A840CZA4</accession>
<evidence type="ECO:0000259" key="2">
    <source>
        <dbReference type="Pfam" id="PF14292"/>
    </source>
</evidence>
<dbReference type="Pfam" id="PF17138">
    <property type="entry name" value="DUF5111"/>
    <property type="match status" value="1"/>
</dbReference>
<keyword evidence="7" id="KW-1185">Reference proteome</keyword>
<dbReference type="InterPro" id="IPR033404">
    <property type="entry name" value="DUF5111"/>
</dbReference>
<dbReference type="Proteomes" id="UP000555103">
    <property type="component" value="Unassembled WGS sequence"/>
</dbReference>
<sequence>MKAINNIYKIFSWLLLSLMLMTACENDGDTMYLSSIEGSDFVVTESNVKLSKETSTAIVLSLAWTKNSFLSTSNPSMGTTATVSYYIQISTDADFKYRSDIYEESANDFSKAYTGAELNTIAKTLGIEPGNETPVYFRIRSVTGANMDGPYSKVETVNITSYLIDMSVGHVLDADKVDTGVTLYSPDTDGIYRGFMGASGWYNYYLLEGDGTLWGNDGVSGTAFLMSSENDSDKRWNFWFPGITGCYYTEVNTNTKQWSALLLPSLTVSGDINAEMTFDRPNVKWTAVFNATKATTLTVKLNTVGKQYDYSTGTDDAAAKDSPVTFAPDGQNIVLASQAGGITVTVPEAGTYTLVVDLSKPGAWTCTAVSGSEEPEPVIQYLYLPGIDDGITGGDWNFNHYMKLYNEDELSYAGVFNVNSKWGYSINIEKDNWDDKYTMAEGGTAYAGSLEFKGQNNIPAPTAGLYLIETSLVQFTYSLTSIGNQVYVLGLHDVWDFNTPLTATATAGVYEGPITINSASPWGFVIHLVNGDWDRKFGGSDGKLYYRGENIKDDASLAPGTYQLKVDIINETYSITQ</sequence>
<organism evidence="6 7">
    <name type="scientific">Dysgonomonas hofstadii</name>
    <dbReference type="NCBI Taxonomy" id="637886"/>
    <lineage>
        <taxon>Bacteria</taxon>
        <taxon>Pseudomonadati</taxon>
        <taxon>Bacteroidota</taxon>
        <taxon>Bacteroidia</taxon>
        <taxon>Bacteroidales</taxon>
        <taxon>Dysgonomonadaceae</taxon>
        <taxon>Dysgonomonas</taxon>
    </lineage>
</organism>
<dbReference type="Pfam" id="PF26123">
    <property type="entry name" value="DUF8037"/>
    <property type="match status" value="1"/>
</dbReference>
<evidence type="ECO:0000313" key="7">
    <source>
        <dbReference type="Proteomes" id="UP000555103"/>
    </source>
</evidence>